<comment type="similarity">
    <text evidence="1 3">Belongs to the alpha-IPM synthase/homocitrate synthase family.</text>
</comment>
<keyword evidence="2 3" id="KW-0808">Transferase</keyword>
<evidence type="ECO:0000256" key="1">
    <source>
        <dbReference type="ARBA" id="ARBA00006154"/>
    </source>
</evidence>
<dbReference type="InterPro" id="IPR013477">
    <property type="entry name" value="NifV/FrbC"/>
</dbReference>
<evidence type="ECO:0000313" key="7">
    <source>
        <dbReference type="Proteomes" id="UP001060414"/>
    </source>
</evidence>
<comment type="function">
    <text evidence="4">This protein is a Fe-Mo-cofactor biosynthetic component.</text>
</comment>
<dbReference type="SUPFAM" id="SSF51569">
    <property type="entry name" value="Aldolase"/>
    <property type="match status" value="1"/>
</dbReference>
<dbReference type="PROSITE" id="PS00816">
    <property type="entry name" value="AIPM_HOMOCIT_SYNTH_2"/>
    <property type="match status" value="1"/>
</dbReference>
<evidence type="ECO:0000313" key="6">
    <source>
        <dbReference type="EMBL" id="UWZ80022.1"/>
    </source>
</evidence>
<dbReference type="EC" id="2.3.3.14" evidence="4"/>
<dbReference type="PANTHER" id="PTHR42880">
    <property type="entry name" value="HOMOCITRATE SYNTHASE"/>
    <property type="match status" value="1"/>
</dbReference>
<name>A0ABY5ZLJ0_9BACT</name>
<proteinExistence type="inferred from homology"/>
<keyword evidence="6" id="KW-0012">Acyltransferase</keyword>
<evidence type="ECO:0000256" key="2">
    <source>
        <dbReference type="ARBA" id="ARBA00022679"/>
    </source>
</evidence>
<keyword evidence="7" id="KW-1185">Reference proteome</keyword>
<dbReference type="Pfam" id="PF22617">
    <property type="entry name" value="HCS_D2"/>
    <property type="match status" value="1"/>
</dbReference>
<protein>
    <recommendedName>
        <fullName evidence="4">Homocitrate synthase</fullName>
        <ecNumber evidence="4">2.3.3.14</ecNumber>
    </recommendedName>
</protein>
<dbReference type="PROSITE" id="PS00815">
    <property type="entry name" value="AIPM_HOMOCIT_SYNTH_1"/>
    <property type="match status" value="1"/>
</dbReference>
<evidence type="ECO:0000259" key="5">
    <source>
        <dbReference type="PROSITE" id="PS50991"/>
    </source>
</evidence>
<dbReference type="Proteomes" id="UP001060414">
    <property type="component" value="Chromosome"/>
</dbReference>
<reference evidence="6" key="1">
    <citation type="journal article" date="2022" name="Environ. Microbiol.">
        <title>Geoalkalibacter halelectricus SAP #1 sp. nov. possessing extracellular electron transfer and mineral#reducing capabilities from a haloalkaline environment.</title>
        <authorList>
            <person name="Yadav S."/>
            <person name="Singh R."/>
            <person name="Sundharam S.S."/>
            <person name="Chaudhary S."/>
            <person name="Krishnamurthi S."/>
            <person name="Patil S.A."/>
        </authorList>
    </citation>
    <scope>NUCLEOTIDE SEQUENCE</scope>
    <source>
        <strain evidence="6">SAP-1</strain>
    </source>
</reference>
<dbReference type="PROSITE" id="PS50991">
    <property type="entry name" value="PYR_CT"/>
    <property type="match status" value="1"/>
</dbReference>
<evidence type="ECO:0000256" key="4">
    <source>
        <dbReference type="RuleBase" id="RU367143"/>
    </source>
</evidence>
<dbReference type="GO" id="GO:0004410">
    <property type="term" value="F:homocitrate synthase activity"/>
    <property type="evidence" value="ECO:0007669"/>
    <property type="project" value="UniProtKB-EC"/>
</dbReference>
<dbReference type="InterPro" id="IPR002034">
    <property type="entry name" value="AIPM/Hcit_synth_CS"/>
</dbReference>
<dbReference type="NCBIfam" id="TIGR02660">
    <property type="entry name" value="nifV_homocitr"/>
    <property type="match status" value="1"/>
</dbReference>
<dbReference type="EMBL" id="CP092109">
    <property type="protein sequence ID" value="UWZ80022.1"/>
    <property type="molecule type" value="Genomic_DNA"/>
</dbReference>
<dbReference type="InterPro" id="IPR000891">
    <property type="entry name" value="PYR_CT"/>
</dbReference>
<dbReference type="PANTHER" id="PTHR42880:SF1">
    <property type="entry name" value="ISOPROPYLMALATE_HOMOCITRATE_CITRAMALATE SYNTHASE FAMILY PROTEIN"/>
    <property type="match status" value="1"/>
</dbReference>
<dbReference type="InterPro" id="IPR013785">
    <property type="entry name" value="Aldolase_TIM"/>
</dbReference>
<evidence type="ECO:0000256" key="3">
    <source>
        <dbReference type="RuleBase" id="RU003523"/>
    </source>
</evidence>
<sequence length="384" mass="42154">MAFHSWQNLADQPIVIDDTTLRDGEQTAGVAFTLEEKITIARMLDEIGVGELECGIPAMGAAEQASVRALVDLGLRARLITWNRALVSDIQASLDCGIRAVDISLSVSDIHIAHKLRKDRAWVRDQLKRALDFCARHDLYVSVGGEDSSRADLDFIVELMQIAKERGADRFRFCDTLGILDPFATFEKISYLRRHVDLDLEIHTHNDLGMATANAIAGIKAGARFVNTTVNGLGERAGNAALEEVVMGLKHACGLELGLDTRRFVALSRFVGRASCRPVPEWKAVVGERVFAHESGLHADGVLKNPINYEGFDPGEVGLGRHLVLGKHSGSQALVQRLKDLGVEVSRIEAMALLDRVRSMSERNKRALTDAELLTLARRHAQVA</sequence>
<dbReference type="RefSeq" id="WP_260748377.1">
    <property type="nucleotide sequence ID" value="NZ_CP092109.1"/>
</dbReference>
<gene>
    <name evidence="6" type="primary">nifV</name>
    <name evidence="6" type="ORF">L9S41_01180</name>
</gene>
<accession>A0ABY5ZLJ0</accession>
<feature type="domain" description="Pyruvate carboxyltransferase" evidence="5">
    <location>
        <begin position="14"/>
        <end position="265"/>
    </location>
</feature>
<dbReference type="Gene3D" id="1.10.238.260">
    <property type="match status" value="1"/>
</dbReference>
<comment type="catalytic activity">
    <reaction evidence="4">
        <text>acetyl-CoA + 2-oxoglutarate + H2O = (2R)-homocitrate + CoA + H(+)</text>
        <dbReference type="Rhea" id="RHEA:12929"/>
        <dbReference type="ChEBI" id="CHEBI:15377"/>
        <dbReference type="ChEBI" id="CHEBI:15378"/>
        <dbReference type="ChEBI" id="CHEBI:16810"/>
        <dbReference type="ChEBI" id="CHEBI:57287"/>
        <dbReference type="ChEBI" id="CHEBI:57288"/>
        <dbReference type="ChEBI" id="CHEBI:58884"/>
        <dbReference type="EC" id="2.3.3.14"/>
    </reaction>
</comment>
<dbReference type="Pfam" id="PF00682">
    <property type="entry name" value="HMGL-like"/>
    <property type="match status" value="1"/>
</dbReference>
<dbReference type="InterPro" id="IPR054691">
    <property type="entry name" value="LeuA/HCS_post-cat"/>
</dbReference>
<dbReference type="CDD" id="cd07939">
    <property type="entry name" value="DRE_TIM_NifV"/>
    <property type="match status" value="1"/>
</dbReference>
<organism evidence="6 7">
    <name type="scientific">Geoalkalibacter halelectricus</name>
    <dbReference type="NCBI Taxonomy" id="2847045"/>
    <lineage>
        <taxon>Bacteria</taxon>
        <taxon>Pseudomonadati</taxon>
        <taxon>Thermodesulfobacteriota</taxon>
        <taxon>Desulfuromonadia</taxon>
        <taxon>Desulfuromonadales</taxon>
        <taxon>Geoalkalibacteraceae</taxon>
        <taxon>Geoalkalibacter</taxon>
    </lineage>
</organism>
<dbReference type="Gene3D" id="3.20.20.70">
    <property type="entry name" value="Aldolase class I"/>
    <property type="match status" value="1"/>
</dbReference>
<keyword evidence="4" id="KW-0535">Nitrogen fixation</keyword>